<protein>
    <submittedName>
        <fullName evidence="2">Uncharacterized protein</fullName>
    </submittedName>
</protein>
<dbReference type="EMBL" id="JARBHB010000014">
    <property type="protein sequence ID" value="KAJ8869291.1"/>
    <property type="molecule type" value="Genomic_DNA"/>
</dbReference>
<feature type="compositionally biased region" description="Polar residues" evidence="1">
    <location>
        <begin position="277"/>
        <end position="286"/>
    </location>
</feature>
<organism evidence="2 3">
    <name type="scientific">Dryococelus australis</name>
    <dbReference type="NCBI Taxonomy" id="614101"/>
    <lineage>
        <taxon>Eukaryota</taxon>
        <taxon>Metazoa</taxon>
        <taxon>Ecdysozoa</taxon>
        <taxon>Arthropoda</taxon>
        <taxon>Hexapoda</taxon>
        <taxon>Insecta</taxon>
        <taxon>Pterygota</taxon>
        <taxon>Neoptera</taxon>
        <taxon>Polyneoptera</taxon>
        <taxon>Phasmatodea</taxon>
        <taxon>Verophasmatodea</taxon>
        <taxon>Anareolatae</taxon>
        <taxon>Phasmatidae</taxon>
        <taxon>Eurycanthinae</taxon>
        <taxon>Dryococelus</taxon>
    </lineage>
</organism>
<sequence length="655" mass="71870">MRVNEVSVEKRRNENGGWGGGEIPKKTRRQAGIVRRDSQMQKSLGRFALVGGEQANHSAPAVSPSPSEVLGATSTGVRTAMSPLRAKQICDHDNIDVNYVYTEVDFAIGSQFIRHALYDCEPVADLQGNNVALQNSSPARIKRRYVACGVSVQEEMAGALTYPVASRRNEAVPRSSRDHAASLRWKWRLREQDSDGVAISLKEIQKVVDRLWAAVVERLDYLPPSKTNRVQPPAESLPISVSGNRDEQCSWSVDFLGDLPFPTSLHSSFHHHRLSRTQGETGSNPGRATPRFSNVGIVSADAAGRRVFSAGISRFPCPCIPTLLHSQLISPSSALKTSLPEPSRPSPADTGTLALPVERKNNCVLASNHLKSVWKALTTGCTRSDKYTEVIWLTRSLIGCAGKLTTGLVCQLGQSLITTVICKSVSGDIWAALNTEVMRADEGEERSGIKGRVKREIPPPKKKPRLSAALSGTIPTCDNPGVIWPEKEYRILCYLAWDKFVESPNEQLGADRAHKGCGVTVLVETFRIRVIIWHQAKLHSVMYTRASVDSPLAVAWIWSHCTAPYSKEALPRSPGVIRGNSRRRKEMEVYGIFGLLPTSRSREPVRCEARRVRCGAGIKGRGGNGRSRRKPSGTIPTAKNRERPRGGSDPVRLGP</sequence>
<feature type="region of interest" description="Disordered" evidence="1">
    <location>
        <begin position="616"/>
        <end position="655"/>
    </location>
</feature>
<proteinExistence type="predicted"/>
<evidence type="ECO:0000313" key="3">
    <source>
        <dbReference type="Proteomes" id="UP001159363"/>
    </source>
</evidence>
<feature type="region of interest" description="Disordered" evidence="1">
    <location>
        <begin position="272"/>
        <end position="292"/>
    </location>
</feature>
<evidence type="ECO:0000256" key="1">
    <source>
        <dbReference type="SAM" id="MobiDB-lite"/>
    </source>
</evidence>
<accession>A0ABQ9GCP5</accession>
<gene>
    <name evidence="2" type="ORF">PR048_030864</name>
</gene>
<feature type="region of interest" description="Disordered" evidence="1">
    <location>
        <begin position="1"/>
        <end position="33"/>
    </location>
</feature>
<evidence type="ECO:0000313" key="2">
    <source>
        <dbReference type="EMBL" id="KAJ8869291.1"/>
    </source>
</evidence>
<comment type="caution">
    <text evidence="2">The sequence shown here is derived from an EMBL/GenBank/DDBJ whole genome shotgun (WGS) entry which is preliminary data.</text>
</comment>
<dbReference type="Proteomes" id="UP001159363">
    <property type="component" value="Chromosome 13"/>
</dbReference>
<reference evidence="2 3" key="1">
    <citation type="submission" date="2023-02" db="EMBL/GenBank/DDBJ databases">
        <title>LHISI_Scaffold_Assembly.</title>
        <authorList>
            <person name="Stuart O.P."/>
            <person name="Cleave R."/>
            <person name="Magrath M.J.L."/>
            <person name="Mikheyev A.S."/>
        </authorList>
    </citation>
    <scope>NUCLEOTIDE SEQUENCE [LARGE SCALE GENOMIC DNA]</scope>
    <source>
        <strain evidence="2">Daus_M_001</strain>
        <tissue evidence="2">Leg muscle</tissue>
    </source>
</reference>
<keyword evidence="3" id="KW-1185">Reference proteome</keyword>
<name>A0ABQ9GCP5_9NEOP</name>